<accession>A0AAE3TB32</accession>
<gene>
    <name evidence="2" type="ORF">P0M35_01885</name>
</gene>
<feature type="transmembrane region" description="Helical" evidence="1">
    <location>
        <begin position="58"/>
        <end position="79"/>
    </location>
</feature>
<evidence type="ECO:0000256" key="1">
    <source>
        <dbReference type="SAM" id="Phobius"/>
    </source>
</evidence>
<keyword evidence="1" id="KW-0472">Membrane</keyword>
<feature type="transmembrane region" description="Helical" evidence="1">
    <location>
        <begin position="338"/>
        <end position="359"/>
    </location>
</feature>
<dbReference type="RefSeq" id="WP_321534655.1">
    <property type="nucleotide sequence ID" value="NZ_JARGDL010000002.1"/>
</dbReference>
<keyword evidence="1" id="KW-1133">Transmembrane helix</keyword>
<proteinExistence type="predicted"/>
<dbReference type="GO" id="GO:0016874">
    <property type="term" value="F:ligase activity"/>
    <property type="evidence" value="ECO:0007669"/>
    <property type="project" value="UniProtKB-KW"/>
</dbReference>
<feature type="transmembrane region" description="Helical" evidence="1">
    <location>
        <begin position="366"/>
        <end position="385"/>
    </location>
</feature>
<protein>
    <submittedName>
        <fullName evidence="2">O-antigen ligase</fullName>
    </submittedName>
</protein>
<feature type="transmembrane region" description="Helical" evidence="1">
    <location>
        <begin position="391"/>
        <end position="410"/>
    </location>
</feature>
<reference evidence="2" key="1">
    <citation type="submission" date="2023-03" db="EMBL/GenBank/DDBJ databases">
        <title>Stygiobacter electus gen. nov., sp. nov., facultatively anaerobic thermotolerant bacterium of the class Ignavibacteria from a well of Yessentuki mineral water deposit.</title>
        <authorList>
            <person name="Podosokorskaya O.A."/>
            <person name="Elcheninov A.G."/>
            <person name="Petrova N.F."/>
            <person name="Zavarzina D.G."/>
            <person name="Kublanov I.V."/>
            <person name="Merkel A.Y."/>
        </authorList>
    </citation>
    <scope>NUCLEOTIDE SEQUENCE</scope>
    <source>
        <strain evidence="2">09-Me</strain>
    </source>
</reference>
<feature type="transmembrane region" description="Helical" evidence="1">
    <location>
        <begin position="143"/>
        <end position="168"/>
    </location>
</feature>
<dbReference type="NCBIfam" id="TIGR04370">
    <property type="entry name" value="glyco_rpt_poly"/>
    <property type="match status" value="1"/>
</dbReference>
<feature type="transmembrane region" description="Helical" evidence="1">
    <location>
        <begin position="222"/>
        <end position="241"/>
    </location>
</feature>
<comment type="caution">
    <text evidence="2">The sequence shown here is derived from an EMBL/GenBank/DDBJ whole genome shotgun (WGS) entry which is preliminary data.</text>
</comment>
<feature type="transmembrane region" description="Helical" evidence="1">
    <location>
        <begin position="180"/>
        <end position="210"/>
    </location>
</feature>
<dbReference type="EMBL" id="JARGDL010000002">
    <property type="protein sequence ID" value="MDF1610888.1"/>
    <property type="molecule type" value="Genomic_DNA"/>
</dbReference>
<dbReference type="AlphaFoldDB" id="A0AAE3TB32"/>
<dbReference type="Proteomes" id="UP001221302">
    <property type="component" value="Unassembled WGS sequence"/>
</dbReference>
<keyword evidence="1" id="KW-0812">Transmembrane</keyword>
<keyword evidence="2" id="KW-0436">Ligase</keyword>
<evidence type="ECO:0000313" key="3">
    <source>
        <dbReference type="Proteomes" id="UP001221302"/>
    </source>
</evidence>
<sequence length="418" mass="49301">MSAVSITCFILFILILILGKRKDFFSPAKVFALVWLMTIGLTDLKLSRLQITWDGIAWFSLLLAIFSFLLGVYVVYVLFFDTNYLRIKDVRFSFTKAEIDENLLFKIIIVLFTLYSVSYFITYMIRGFVPIFTKMPEIARTKWGVFGIGSFVLTIPAILYLSLIYIFISKTNFARKLTIIFVMLTSFITYVFLLNRFYLLLPIALFLILLYYKTNKLRPRNILIILLVFSLIFFEISSLRLSRYAINILYYLSEMKFGKEYAIFTEPYMYISMNLENFANAVGKLDFFTYGYFVFDFVLKPIGLKDLISDYVYIKEFPNIINHAYNTYTMFFIYYRDFGFAGLFVIPLLFGSFVSYVYYKMRMNPTIYNISFYGMLIFVVAFSFFVPIIHWIHFVFNLILIYITTFLITCKKNIIAGK</sequence>
<organism evidence="2 3">
    <name type="scientific">Stygiobacter electus</name>
    <dbReference type="NCBI Taxonomy" id="3032292"/>
    <lineage>
        <taxon>Bacteria</taxon>
        <taxon>Pseudomonadati</taxon>
        <taxon>Ignavibacteriota</taxon>
        <taxon>Ignavibacteria</taxon>
        <taxon>Ignavibacteriales</taxon>
        <taxon>Melioribacteraceae</taxon>
        <taxon>Stygiobacter</taxon>
    </lineage>
</organism>
<evidence type="ECO:0000313" key="2">
    <source>
        <dbReference type="EMBL" id="MDF1610888.1"/>
    </source>
</evidence>
<name>A0AAE3TB32_9BACT</name>
<keyword evidence="3" id="KW-1185">Reference proteome</keyword>
<feature type="transmembrane region" description="Helical" evidence="1">
    <location>
        <begin position="103"/>
        <end position="122"/>
    </location>
</feature>